<dbReference type="AlphaFoldDB" id="A0AA89BVB6"/>
<evidence type="ECO:0000313" key="2">
    <source>
        <dbReference type="EMBL" id="KAK3097453.1"/>
    </source>
</evidence>
<dbReference type="EMBL" id="VSWD01000007">
    <property type="protein sequence ID" value="KAK3097453.1"/>
    <property type="molecule type" value="Genomic_DNA"/>
</dbReference>
<accession>A0AA89BVB6</accession>
<name>A0AA89BVB6_PINIB</name>
<protein>
    <submittedName>
        <fullName evidence="2">Uncharacterized protein</fullName>
    </submittedName>
</protein>
<evidence type="ECO:0000256" key="1">
    <source>
        <dbReference type="SAM" id="SignalP"/>
    </source>
</evidence>
<comment type="caution">
    <text evidence="2">The sequence shown here is derived from an EMBL/GenBank/DDBJ whole genome shotgun (WGS) entry which is preliminary data.</text>
</comment>
<keyword evidence="3" id="KW-1185">Reference proteome</keyword>
<reference evidence="2" key="1">
    <citation type="submission" date="2019-08" db="EMBL/GenBank/DDBJ databases">
        <title>The improved chromosome-level genome for the pearl oyster Pinctada fucata martensii using PacBio sequencing and Hi-C.</title>
        <authorList>
            <person name="Zheng Z."/>
        </authorList>
    </citation>
    <scope>NUCLEOTIDE SEQUENCE</scope>
    <source>
        <strain evidence="2">ZZ-2019</strain>
        <tissue evidence="2">Adductor muscle</tissue>
    </source>
</reference>
<feature type="signal peptide" evidence="1">
    <location>
        <begin position="1"/>
        <end position="35"/>
    </location>
</feature>
<gene>
    <name evidence="2" type="ORF">FSP39_009757</name>
</gene>
<evidence type="ECO:0000313" key="3">
    <source>
        <dbReference type="Proteomes" id="UP001186944"/>
    </source>
</evidence>
<dbReference type="Proteomes" id="UP001186944">
    <property type="component" value="Unassembled WGS sequence"/>
</dbReference>
<sequence length="258" mass="28828">MKRFYKSQCAESLMTWKLVLRQILVLLTETIYIEGSRDICRMAAEDAVVLPTRIHGQLCELGSRILSAREIAMILQRAASSVCDKHVKGSANGMVAHRQTGFSMDEEVVSIVTKTKQLQDLLEGCEVLLSSVVNVVEEKAARDTRFFNTMSISIGAICAGTFAWNVWRGVTGEELLSRGLWSACTGFSAVVLQIPRVRISSLMEQLKMHRKQRSKVKEITACWNDLEKLSYSNLVKPDLCKKNGLFSGKATFVDSNCR</sequence>
<feature type="chain" id="PRO_5041656254" evidence="1">
    <location>
        <begin position="36"/>
        <end position="258"/>
    </location>
</feature>
<keyword evidence="1" id="KW-0732">Signal</keyword>
<organism evidence="2 3">
    <name type="scientific">Pinctada imbricata</name>
    <name type="common">Atlantic pearl-oyster</name>
    <name type="synonym">Pinctada martensii</name>
    <dbReference type="NCBI Taxonomy" id="66713"/>
    <lineage>
        <taxon>Eukaryota</taxon>
        <taxon>Metazoa</taxon>
        <taxon>Spiralia</taxon>
        <taxon>Lophotrochozoa</taxon>
        <taxon>Mollusca</taxon>
        <taxon>Bivalvia</taxon>
        <taxon>Autobranchia</taxon>
        <taxon>Pteriomorphia</taxon>
        <taxon>Pterioida</taxon>
        <taxon>Pterioidea</taxon>
        <taxon>Pteriidae</taxon>
        <taxon>Pinctada</taxon>
    </lineage>
</organism>
<proteinExistence type="predicted"/>